<evidence type="ECO:0000259" key="7">
    <source>
        <dbReference type="PROSITE" id="PS50043"/>
    </source>
</evidence>
<evidence type="ECO:0000256" key="6">
    <source>
        <dbReference type="PROSITE-ProRule" id="PRU00169"/>
    </source>
</evidence>
<dbReference type="AlphaFoldDB" id="A0AAJ6BHW8"/>
<dbReference type="SMART" id="SM00448">
    <property type="entry name" value="REC"/>
    <property type="match status" value="1"/>
</dbReference>
<evidence type="ECO:0000256" key="2">
    <source>
        <dbReference type="ARBA" id="ARBA00023012"/>
    </source>
</evidence>
<dbReference type="PANTHER" id="PTHR43214:SF3">
    <property type="entry name" value="RESPONSE REGULATOR UVRY"/>
    <property type="match status" value="1"/>
</dbReference>
<evidence type="ECO:0000256" key="4">
    <source>
        <dbReference type="ARBA" id="ARBA00023125"/>
    </source>
</evidence>
<reference evidence="9" key="1">
    <citation type="submission" date="2023-03" db="EMBL/GenBank/DDBJ databases">
        <title>Andean soil-derived lignocellulolytic bacterial consortium as a source of novel taxa and putative plastic-active enzymes.</title>
        <authorList>
            <person name="Diaz-Garcia L."/>
            <person name="Chuvochina M."/>
            <person name="Feuerriegel G."/>
            <person name="Bunk B."/>
            <person name="Sproer C."/>
            <person name="Streit W.R."/>
            <person name="Rodriguez L.M."/>
            <person name="Overmann J."/>
            <person name="Jimenez D.J."/>
        </authorList>
    </citation>
    <scope>NUCLEOTIDE SEQUENCE</scope>
    <source>
        <strain evidence="9">MAG 7</strain>
    </source>
</reference>
<proteinExistence type="predicted"/>
<evidence type="ECO:0000256" key="1">
    <source>
        <dbReference type="ARBA" id="ARBA00022553"/>
    </source>
</evidence>
<feature type="domain" description="Response regulatory" evidence="8">
    <location>
        <begin position="3"/>
        <end position="119"/>
    </location>
</feature>
<organism evidence="9 10">
    <name type="scientific">Candidatus Pseudobacter hemicellulosilyticus</name>
    <dbReference type="NCBI Taxonomy" id="3121375"/>
    <lineage>
        <taxon>Bacteria</taxon>
        <taxon>Pseudomonadati</taxon>
        <taxon>Bacteroidota</taxon>
        <taxon>Chitinophagia</taxon>
        <taxon>Chitinophagales</taxon>
        <taxon>Chitinophagaceae</taxon>
        <taxon>Pseudobacter</taxon>
    </lineage>
</organism>
<keyword evidence="1 6" id="KW-0597">Phosphoprotein</keyword>
<keyword evidence="2" id="KW-0902">Two-component regulatory system</keyword>
<dbReference type="Proteomes" id="UP001220610">
    <property type="component" value="Chromosome"/>
</dbReference>
<dbReference type="InterPro" id="IPR016032">
    <property type="entry name" value="Sig_transdc_resp-reg_C-effctor"/>
</dbReference>
<dbReference type="Pfam" id="PF00072">
    <property type="entry name" value="Response_reg"/>
    <property type="match status" value="1"/>
</dbReference>
<dbReference type="PRINTS" id="PR00038">
    <property type="entry name" value="HTHLUXR"/>
</dbReference>
<dbReference type="Pfam" id="PF00196">
    <property type="entry name" value="GerE"/>
    <property type="match status" value="1"/>
</dbReference>
<dbReference type="PROSITE" id="PS50043">
    <property type="entry name" value="HTH_LUXR_2"/>
    <property type="match status" value="1"/>
</dbReference>
<dbReference type="SUPFAM" id="SSF46894">
    <property type="entry name" value="C-terminal effector domain of the bipartite response regulators"/>
    <property type="match status" value="1"/>
</dbReference>
<dbReference type="PROSITE" id="PS50110">
    <property type="entry name" value="RESPONSE_REGULATORY"/>
    <property type="match status" value="1"/>
</dbReference>
<accession>A0AAJ6BHW8</accession>
<dbReference type="InterPro" id="IPR001789">
    <property type="entry name" value="Sig_transdc_resp-reg_receiver"/>
</dbReference>
<evidence type="ECO:0000256" key="3">
    <source>
        <dbReference type="ARBA" id="ARBA00023015"/>
    </source>
</evidence>
<evidence type="ECO:0000313" key="10">
    <source>
        <dbReference type="Proteomes" id="UP001220610"/>
    </source>
</evidence>
<dbReference type="InterPro" id="IPR011006">
    <property type="entry name" value="CheY-like_superfamily"/>
</dbReference>
<evidence type="ECO:0000313" key="9">
    <source>
        <dbReference type="EMBL" id="WEK37683.1"/>
    </source>
</evidence>
<dbReference type="SMART" id="SM00421">
    <property type="entry name" value="HTH_LUXR"/>
    <property type="match status" value="1"/>
</dbReference>
<dbReference type="InterPro" id="IPR000792">
    <property type="entry name" value="Tscrpt_reg_LuxR_C"/>
</dbReference>
<dbReference type="InterPro" id="IPR039420">
    <property type="entry name" value="WalR-like"/>
</dbReference>
<dbReference type="Gene3D" id="3.40.50.2300">
    <property type="match status" value="1"/>
</dbReference>
<keyword evidence="3" id="KW-0805">Transcription regulation</keyword>
<dbReference type="SUPFAM" id="SSF52172">
    <property type="entry name" value="CheY-like"/>
    <property type="match status" value="1"/>
</dbReference>
<keyword evidence="5" id="KW-0804">Transcription</keyword>
<gene>
    <name evidence="9" type="ORF">P0Y53_09230</name>
</gene>
<dbReference type="PANTHER" id="PTHR43214">
    <property type="entry name" value="TWO-COMPONENT RESPONSE REGULATOR"/>
    <property type="match status" value="1"/>
</dbReference>
<dbReference type="GO" id="GO:0006355">
    <property type="term" value="P:regulation of DNA-templated transcription"/>
    <property type="evidence" value="ECO:0007669"/>
    <property type="project" value="InterPro"/>
</dbReference>
<name>A0AAJ6BHW8_9BACT</name>
<evidence type="ECO:0000256" key="5">
    <source>
        <dbReference type="ARBA" id="ARBA00023163"/>
    </source>
</evidence>
<dbReference type="GO" id="GO:0000160">
    <property type="term" value="P:phosphorelay signal transduction system"/>
    <property type="evidence" value="ECO:0007669"/>
    <property type="project" value="UniProtKB-KW"/>
</dbReference>
<sequence length="215" mass="23149">MLNILIADDHLSVRLGMRLLVEDTLGKCAVDFAGNGTELIKALRTNSYHMLITDMNMPQADMLQLVPAALSIQPQLRILVISVNPESIFAKHLLAAGAFGYLQKDAPEPDIVAAIRNISNGKKYLSSSQLDNLDQLLSPVADNSPFSRLSGREMEVVLLLLKGKGPLEISAALSVSASTASSFKARVFEKLGVSNVIDLNWLAQMHGLSGPGTLK</sequence>
<keyword evidence="4" id="KW-0238">DNA-binding</keyword>
<dbReference type="CDD" id="cd17535">
    <property type="entry name" value="REC_NarL-like"/>
    <property type="match status" value="1"/>
</dbReference>
<protein>
    <submittedName>
        <fullName evidence="9">Response regulator</fullName>
    </submittedName>
</protein>
<dbReference type="InterPro" id="IPR058245">
    <property type="entry name" value="NreC/VraR/RcsB-like_REC"/>
</dbReference>
<evidence type="ECO:0000259" key="8">
    <source>
        <dbReference type="PROSITE" id="PS50110"/>
    </source>
</evidence>
<feature type="modified residue" description="4-aspartylphosphate" evidence="6">
    <location>
        <position position="54"/>
    </location>
</feature>
<dbReference type="EMBL" id="CP119311">
    <property type="protein sequence ID" value="WEK37683.1"/>
    <property type="molecule type" value="Genomic_DNA"/>
</dbReference>
<feature type="domain" description="HTH luxR-type" evidence="7">
    <location>
        <begin position="142"/>
        <end position="207"/>
    </location>
</feature>
<dbReference type="GO" id="GO:0003677">
    <property type="term" value="F:DNA binding"/>
    <property type="evidence" value="ECO:0007669"/>
    <property type="project" value="UniProtKB-KW"/>
</dbReference>